<reference evidence="2 3" key="1">
    <citation type="journal article" date="2015" name="Genome Biol. Evol.">
        <title>Phylogenomic analyses indicate that early fungi evolved digesting cell walls of algal ancestors of land plants.</title>
        <authorList>
            <person name="Chang Y."/>
            <person name="Wang S."/>
            <person name="Sekimoto S."/>
            <person name="Aerts A.L."/>
            <person name="Choi C."/>
            <person name="Clum A."/>
            <person name="LaButti K.M."/>
            <person name="Lindquist E.A."/>
            <person name="Yee Ngan C."/>
            <person name="Ohm R.A."/>
            <person name="Salamov A.A."/>
            <person name="Grigoriev I.V."/>
            <person name="Spatafora J.W."/>
            <person name="Berbee M.L."/>
        </authorList>
    </citation>
    <scope>NUCLEOTIDE SEQUENCE [LARGE SCALE GENOMIC DNA]</scope>
    <source>
        <strain evidence="2 3">JEL478</strain>
    </source>
</reference>
<dbReference type="AlphaFoldDB" id="A0A139AHP6"/>
<keyword evidence="3" id="KW-1185">Reference proteome</keyword>
<accession>A0A139AHP6</accession>
<evidence type="ECO:0000313" key="3">
    <source>
        <dbReference type="Proteomes" id="UP000070544"/>
    </source>
</evidence>
<sequence>MDLSIEQASPFSILARRSSFPSMVIPTNALNNTTPSSQDQLIYLSLLASYHRVFAPEQTPTFDSLRKDSIGYAETPVSPPLTPLQGSCPLLRDDARSENSGESSARVHNAQSSPPKNKLRSKSPPPPPSAVLAAESEAAANRPIALMNFEEYLTDVERRLGVAEDQEDGRGGGSIRQCKSGRKRSPSEPTDPSARRDRTLRAARRCRLRKLLRTHWLEARCSWLQERNDDVARRIQAAEDELAMRTEGSTGAGASDTFGAQKM</sequence>
<dbReference type="InterPro" id="IPR046347">
    <property type="entry name" value="bZIP_sf"/>
</dbReference>
<protein>
    <recommendedName>
        <fullName evidence="4">BZIP domain-containing protein</fullName>
    </recommendedName>
</protein>
<name>A0A139AHP6_GONPJ</name>
<feature type="region of interest" description="Disordered" evidence="1">
    <location>
        <begin position="73"/>
        <end position="135"/>
    </location>
</feature>
<dbReference type="GO" id="GO:0003700">
    <property type="term" value="F:DNA-binding transcription factor activity"/>
    <property type="evidence" value="ECO:0007669"/>
    <property type="project" value="InterPro"/>
</dbReference>
<gene>
    <name evidence="2" type="ORF">M427DRAFT_134733</name>
</gene>
<proteinExistence type="predicted"/>
<evidence type="ECO:0000313" key="2">
    <source>
        <dbReference type="EMBL" id="KXS15933.1"/>
    </source>
</evidence>
<evidence type="ECO:0008006" key="4">
    <source>
        <dbReference type="Google" id="ProtNLM"/>
    </source>
</evidence>
<evidence type="ECO:0000256" key="1">
    <source>
        <dbReference type="SAM" id="MobiDB-lite"/>
    </source>
</evidence>
<feature type="region of interest" description="Disordered" evidence="1">
    <location>
        <begin position="163"/>
        <end position="199"/>
    </location>
</feature>
<dbReference type="SUPFAM" id="SSF57959">
    <property type="entry name" value="Leucine zipper domain"/>
    <property type="match status" value="1"/>
</dbReference>
<organism evidence="2 3">
    <name type="scientific">Gonapodya prolifera (strain JEL478)</name>
    <name type="common">Monoblepharis prolifera</name>
    <dbReference type="NCBI Taxonomy" id="1344416"/>
    <lineage>
        <taxon>Eukaryota</taxon>
        <taxon>Fungi</taxon>
        <taxon>Fungi incertae sedis</taxon>
        <taxon>Chytridiomycota</taxon>
        <taxon>Chytridiomycota incertae sedis</taxon>
        <taxon>Monoblepharidomycetes</taxon>
        <taxon>Monoblepharidales</taxon>
        <taxon>Gonapodyaceae</taxon>
        <taxon>Gonapodya</taxon>
    </lineage>
</organism>
<dbReference type="Proteomes" id="UP000070544">
    <property type="component" value="Unassembled WGS sequence"/>
</dbReference>
<dbReference type="Gene3D" id="1.20.5.170">
    <property type="match status" value="1"/>
</dbReference>
<dbReference type="EMBL" id="KQ965758">
    <property type="protein sequence ID" value="KXS15933.1"/>
    <property type="molecule type" value="Genomic_DNA"/>
</dbReference>